<feature type="transmembrane region" description="Helical" evidence="8">
    <location>
        <begin position="461"/>
        <end position="485"/>
    </location>
</feature>
<dbReference type="GO" id="GO:0034204">
    <property type="term" value="P:lipid translocation"/>
    <property type="evidence" value="ECO:0007669"/>
    <property type="project" value="TreeGrafter"/>
</dbReference>
<evidence type="ECO:0000256" key="7">
    <source>
        <dbReference type="ARBA" id="ARBA00023136"/>
    </source>
</evidence>
<dbReference type="AlphaFoldDB" id="A0A1X6X5T3"/>
<dbReference type="InterPro" id="IPR051050">
    <property type="entry name" value="Lipid_II_flippase_MurJ/MviN"/>
</dbReference>
<comment type="subcellular location">
    <subcellularLocation>
        <location evidence="1">Cell membrane</location>
        <topology evidence="1">Multi-pass membrane protein</topology>
    </subcellularLocation>
</comment>
<accession>A0A1X6X5T3</accession>
<keyword evidence="7 8" id="KW-0472">Membrane</keyword>
<gene>
    <name evidence="9" type="ORF">FM110_10125</name>
</gene>
<feature type="transmembrane region" description="Helical" evidence="8">
    <location>
        <begin position="403"/>
        <end position="422"/>
    </location>
</feature>
<evidence type="ECO:0008006" key="11">
    <source>
        <dbReference type="Google" id="ProtNLM"/>
    </source>
</evidence>
<feature type="transmembrane region" description="Helical" evidence="8">
    <location>
        <begin position="81"/>
        <end position="99"/>
    </location>
</feature>
<dbReference type="GO" id="GO:0009252">
    <property type="term" value="P:peptidoglycan biosynthetic process"/>
    <property type="evidence" value="ECO:0007669"/>
    <property type="project" value="UniProtKB-KW"/>
</dbReference>
<evidence type="ECO:0000256" key="5">
    <source>
        <dbReference type="ARBA" id="ARBA00022984"/>
    </source>
</evidence>
<dbReference type="GO" id="GO:0008360">
    <property type="term" value="P:regulation of cell shape"/>
    <property type="evidence" value="ECO:0007669"/>
    <property type="project" value="UniProtKB-KW"/>
</dbReference>
<feature type="transmembrane region" description="Helical" evidence="8">
    <location>
        <begin position="505"/>
        <end position="526"/>
    </location>
</feature>
<dbReference type="GO" id="GO:0015648">
    <property type="term" value="F:lipid-linked peptidoglycan transporter activity"/>
    <property type="evidence" value="ECO:0007669"/>
    <property type="project" value="TreeGrafter"/>
</dbReference>
<evidence type="ECO:0000256" key="8">
    <source>
        <dbReference type="SAM" id="Phobius"/>
    </source>
</evidence>
<evidence type="ECO:0000256" key="6">
    <source>
        <dbReference type="ARBA" id="ARBA00022989"/>
    </source>
</evidence>
<feature type="transmembrane region" description="Helical" evidence="8">
    <location>
        <begin position="191"/>
        <end position="210"/>
    </location>
</feature>
<proteinExistence type="predicted"/>
<keyword evidence="6 8" id="KW-1133">Transmembrane helix</keyword>
<keyword evidence="5" id="KW-0573">Peptidoglycan synthesis</keyword>
<keyword evidence="4" id="KW-0133">Cell shape</keyword>
<feature type="transmembrane region" description="Helical" evidence="8">
    <location>
        <begin position="150"/>
        <end position="171"/>
    </location>
</feature>
<feature type="transmembrane region" description="Helical" evidence="8">
    <location>
        <begin position="111"/>
        <end position="138"/>
    </location>
</feature>
<name>A0A1X6X5T3_9MICO</name>
<dbReference type="Pfam" id="PF03023">
    <property type="entry name" value="MurJ"/>
    <property type="match status" value="1"/>
</dbReference>
<feature type="transmembrane region" description="Helical" evidence="8">
    <location>
        <begin position="266"/>
        <end position="286"/>
    </location>
</feature>
<evidence type="ECO:0000256" key="1">
    <source>
        <dbReference type="ARBA" id="ARBA00004651"/>
    </source>
</evidence>
<protein>
    <recommendedName>
        <fullName evidence="11">Proposed peptidoglycan lipid II flippase MurJ</fullName>
    </recommendedName>
</protein>
<keyword evidence="2" id="KW-1003">Cell membrane</keyword>
<feature type="transmembrane region" description="Helical" evidence="8">
    <location>
        <begin position="367"/>
        <end position="391"/>
    </location>
</feature>
<keyword evidence="3 8" id="KW-0812">Transmembrane</keyword>
<evidence type="ECO:0000256" key="4">
    <source>
        <dbReference type="ARBA" id="ARBA00022960"/>
    </source>
</evidence>
<keyword evidence="10" id="KW-1185">Reference proteome</keyword>
<organism evidence="9 10">
    <name type="scientific">Brachybacterium nesterenkovii</name>
    <dbReference type="NCBI Taxonomy" id="47847"/>
    <lineage>
        <taxon>Bacteria</taxon>
        <taxon>Bacillati</taxon>
        <taxon>Actinomycetota</taxon>
        <taxon>Actinomycetes</taxon>
        <taxon>Micrococcales</taxon>
        <taxon>Dermabacteraceae</taxon>
        <taxon>Brachybacterium</taxon>
    </lineage>
</organism>
<evidence type="ECO:0000256" key="3">
    <source>
        <dbReference type="ARBA" id="ARBA00022692"/>
    </source>
</evidence>
<dbReference type="PRINTS" id="PR01806">
    <property type="entry name" value="VIRFACTRMVIN"/>
</dbReference>
<evidence type="ECO:0000313" key="9">
    <source>
        <dbReference type="EMBL" id="SLM93558.1"/>
    </source>
</evidence>
<feature type="transmembrane region" description="Helical" evidence="8">
    <location>
        <begin position="37"/>
        <end position="61"/>
    </location>
</feature>
<dbReference type="Proteomes" id="UP000195981">
    <property type="component" value="Unassembled WGS sequence"/>
</dbReference>
<dbReference type="GO" id="GO:0005886">
    <property type="term" value="C:plasma membrane"/>
    <property type="evidence" value="ECO:0007669"/>
    <property type="project" value="UniProtKB-SubCell"/>
</dbReference>
<dbReference type="EMBL" id="FWFG01000089">
    <property type="protein sequence ID" value="SLM93558.1"/>
    <property type="molecule type" value="Genomic_DNA"/>
</dbReference>
<evidence type="ECO:0000256" key="2">
    <source>
        <dbReference type="ARBA" id="ARBA00022475"/>
    </source>
</evidence>
<sequence length="581" mass="61634">MTEQNPADPSAESADATAAAPVARAATPVRRMMRASAVMASGSIVSRILGFVRNGLMSLIVVNASPVSSAVSAANFLPNSIWIFIGGGVLNAILVPAIVRATKQADRGSDYVSRLMTLVVLCSAVLTAVCIAAVPLLVRITSGDLGGSTLSLAIALGYWMMPQIMFSALYVMAGQLLNAHESFGPYQWAPVLNNVVGILGAIVFMAVWGTSNGDPGVWTTPMILALAAFNVGGSAAQVAFLWIYVRRLGLHLRPRWGFRGLGLGKLSRIGLWTLAMLGVSQLGIYATRWATSGAADAVQRLHEQGRTAEIGQYPGLWTIDSVNLAFMIPQGIITVSLVTAAFPGISRSAADHDHDGVLRQYARTSRLLAVPMMLATVVFIALAGPIMWVIILGSDPVGARANGWVLAGYMLGLVPFAATYLVKRVFYAYEDGRTPFLMQIPNTLASLVAVAPILLLVDPRWAAAAATTASALGNLLCWVVGVWLLNRRIRATGTEITTMRTNAEVMVKLLIAGALSLGAGLGLMALLQDAVYSSRPAALVICSAIGVLMTAVFAATAWLLRVQELRSLADQVLRRVSRRRA</sequence>
<feature type="transmembrane region" description="Helical" evidence="8">
    <location>
        <begin position="538"/>
        <end position="560"/>
    </location>
</feature>
<dbReference type="PANTHER" id="PTHR47019:SF1">
    <property type="entry name" value="LIPID II FLIPPASE MURJ"/>
    <property type="match status" value="1"/>
</dbReference>
<feature type="transmembrane region" description="Helical" evidence="8">
    <location>
        <begin position="222"/>
        <end position="245"/>
    </location>
</feature>
<dbReference type="InterPro" id="IPR004268">
    <property type="entry name" value="MurJ"/>
</dbReference>
<feature type="transmembrane region" description="Helical" evidence="8">
    <location>
        <begin position="324"/>
        <end position="346"/>
    </location>
</feature>
<reference evidence="9 10" key="1">
    <citation type="submission" date="2017-02" db="EMBL/GenBank/DDBJ databases">
        <authorList>
            <person name="Peterson S.W."/>
        </authorList>
    </citation>
    <scope>NUCLEOTIDE SEQUENCE [LARGE SCALE GENOMIC DNA]</scope>
    <source>
        <strain evidence="9 10">CIP104813</strain>
    </source>
</reference>
<dbReference type="RefSeq" id="WP_234992223.1">
    <property type="nucleotide sequence ID" value="NZ_FWFG01000089.1"/>
</dbReference>
<dbReference type="PANTHER" id="PTHR47019">
    <property type="entry name" value="LIPID II FLIPPASE MURJ"/>
    <property type="match status" value="1"/>
</dbReference>
<evidence type="ECO:0000313" key="10">
    <source>
        <dbReference type="Proteomes" id="UP000195981"/>
    </source>
</evidence>
<feature type="transmembrane region" description="Helical" evidence="8">
    <location>
        <begin position="434"/>
        <end position="455"/>
    </location>
</feature>